<feature type="domain" description="Type VI secretion system TssR-like N-terminal barrel" evidence="2">
    <location>
        <begin position="42"/>
        <end position="126"/>
    </location>
</feature>
<evidence type="ECO:0008006" key="8">
    <source>
        <dbReference type="Google" id="ProtNLM"/>
    </source>
</evidence>
<feature type="signal peptide" evidence="1">
    <location>
        <begin position="1"/>
        <end position="18"/>
    </location>
</feature>
<dbReference type="AlphaFoldDB" id="A0A4R8DI42"/>
<name>A0A4R8DI42_9BACT</name>
<dbReference type="Pfam" id="PF17643">
    <property type="entry name" value="TssR"/>
    <property type="match status" value="1"/>
</dbReference>
<keyword evidence="7" id="KW-1185">Reference proteome</keyword>
<dbReference type="InterPro" id="IPR049360">
    <property type="entry name" value="T6SS_TssR-like_VWA"/>
</dbReference>
<feature type="domain" description="Type VI secretion system TssR-like second" evidence="3">
    <location>
        <begin position="140"/>
        <end position="226"/>
    </location>
</feature>
<dbReference type="Pfam" id="PF20782">
    <property type="entry name" value="TssR_VWA"/>
    <property type="match status" value="1"/>
</dbReference>
<comment type="caution">
    <text evidence="6">The sequence shown here is derived from an EMBL/GenBank/DDBJ whole genome shotgun (WGS) entry which is preliminary data.</text>
</comment>
<evidence type="ECO:0000313" key="6">
    <source>
        <dbReference type="EMBL" id="TDW96806.1"/>
    </source>
</evidence>
<sequence length="818" mass="91155">MYKALIVLCLAAYLPASAGLFGGHLVRSLPANFENPTLETGSESSGHTSTPWIVFSDRVDNYTYTSAGGTLVYKKTAYMQPFFVSDVKGNYVKLIQYDPGLLNGRRIKDKSRAVSFGWISQDRLLLWRKALVDPQTLFPEKAIGVITGRSPIARPGNFFSSDSIRVFSSPDLQEQVDRELRLHQFVYIYKKSEDGKKYLVGLAPQLTADSAREAVLGWVSTEVVHPWGSRLYMGIARGGDDVTDSTASEYANRAMNVGGPRAPSYPYDPLSLHSDPTLRSLPVMQRAADGFFTSGVAEDVFDKSKDVVINIKGTRITYPQYLRLRKLSGQVNVLFVVDGGSSMRNYMAGLTNTIQGFEGVFLQRRFAGYKYRYGAVVYRNPQGCGTSDPLVSFPLSPNFSKVVDFLNTQAVVTGQCTGGLYQQPFFKGVQGALDLLKGHELETNLIILCGSAGDDPAVPSAEGYDLVRGLVMTDARLLVLQVYNKFDASFNNFVLQGRDLLEKAAQIQAEQKKQRMVRGEGLAATQQFNTAYTDSMSYYLNYPEGSLIPGAVVFPARGMVKTNKEMDAALNRFVGEVDQDNKEVIRSLDSAFRKAGRLRELINPPVEDALLRLDSVPLQPFLGEALPDNTFKFYLDVKAPMSLATKGSPWQYALLLSQEEMLQLSDQLSRLSGDNLEQDKGSFRRQLFHVYVNTGRSLWHHRFSRGDIKSMPLATYLETLSGMPLQAPFLKGHTVRDIRGDLSTEEFETLVRYLRACNQALKVQLQMDDFFVANGIPYYYVLYQDWSMEGGRKGLPVLPSGAVKKKNDVTAGHEEDYY</sequence>
<dbReference type="Pfam" id="PF20780">
    <property type="entry name" value="TssR_M"/>
    <property type="match status" value="1"/>
</dbReference>
<evidence type="ECO:0000259" key="4">
    <source>
        <dbReference type="Pfam" id="PF20781"/>
    </source>
</evidence>
<evidence type="ECO:0000256" key="1">
    <source>
        <dbReference type="SAM" id="SignalP"/>
    </source>
</evidence>
<dbReference type="Pfam" id="PF20781">
    <property type="entry name" value="TssR_C"/>
    <property type="match status" value="1"/>
</dbReference>
<reference evidence="6 7" key="1">
    <citation type="submission" date="2019-03" db="EMBL/GenBank/DDBJ databases">
        <title>Genomic Encyclopedia of Type Strains, Phase IV (KMG-IV): sequencing the most valuable type-strain genomes for metagenomic binning, comparative biology and taxonomic classification.</title>
        <authorList>
            <person name="Goeker M."/>
        </authorList>
    </citation>
    <scope>NUCLEOTIDE SEQUENCE [LARGE SCALE GENOMIC DNA]</scope>
    <source>
        <strain evidence="6 7">DSM 100059</strain>
    </source>
</reference>
<dbReference type="Proteomes" id="UP000294498">
    <property type="component" value="Unassembled WGS sequence"/>
</dbReference>
<protein>
    <recommendedName>
        <fullName evidence="8">VWFA domain-containing protein</fullName>
    </recommendedName>
</protein>
<gene>
    <name evidence="6" type="ORF">EDB95_4642</name>
</gene>
<dbReference type="EMBL" id="SODV01000002">
    <property type="protein sequence ID" value="TDW96806.1"/>
    <property type="molecule type" value="Genomic_DNA"/>
</dbReference>
<dbReference type="InterPro" id="IPR049358">
    <property type="entry name" value="T6SS_TssR-like_C"/>
</dbReference>
<keyword evidence="1" id="KW-0732">Signal</keyword>
<dbReference type="InterPro" id="IPR049359">
    <property type="entry name" value="T6SS_TssR-like_dom_2"/>
</dbReference>
<dbReference type="RefSeq" id="WP_133997898.1">
    <property type="nucleotide sequence ID" value="NZ_SODV01000002.1"/>
</dbReference>
<feature type="domain" description="Type VI secretion system TssR-like C-terminal" evidence="4">
    <location>
        <begin position="651"/>
        <end position="781"/>
    </location>
</feature>
<organism evidence="6 7">
    <name type="scientific">Dinghuibacter silviterrae</name>
    <dbReference type="NCBI Taxonomy" id="1539049"/>
    <lineage>
        <taxon>Bacteria</taxon>
        <taxon>Pseudomonadati</taxon>
        <taxon>Bacteroidota</taxon>
        <taxon>Chitinophagia</taxon>
        <taxon>Chitinophagales</taxon>
        <taxon>Chitinophagaceae</taxon>
        <taxon>Dinghuibacter</taxon>
    </lineage>
</organism>
<evidence type="ECO:0000259" key="5">
    <source>
        <dbReference type="Pfam" id="PF20782"/>
    </source>
</evidence>
<accession>A0A4R8DI42</accession>
<evidence type="ECO:0000259" key="2">
    <source>
        <dbReference type="Pfam" id="PF17643"/>
    </source>
</evidence>
<feature type="domain" description="Type VI secretion system TssR-like VWA" evidence="5">
    <location>
        <begin position="292"/>
        <end position="593"/>
    </location>
</feature>
<feature type="chain" id="PRO_5020628314" description="VWFA domain-containing protein" evidence="1">
    <location>
        <begin position="19"/>
        <end position="818"/>
    </location>
</feature>
<evidence type="ECO:0000259" key="3">
    <source>
        <dbReference type="Pfam" id="PF20780"/>
    </source>
</evidence>
<evidence type="ECO:0000313" key="7">
    <source>
        <dbReference type="Proteomes" id="UP000294498"/>
    </source>
</evidence>
<dbReference type="InterPro" id="IPR040530">
    <property type="entry name" value="T6SS_TssR-like_N"/>
</dbReference>
<proteinExistence type="predicted"/>
<dbReference type="OrthoDB" id="908406at2"/>